<sequence>MTARPRDHATLRLTADLAILTVRDGQLQVLLVQRGNEPYRGRWALPGGFVREDEDPDAAAARELAEETGLDGTALHLEQVAVFGTPGRDPRGRVVTVAYLAIAPDLPLPVAGSDASGACWQPVDQALGTLAFDHNDILRTCLERARQALEYTTLATAFCADAFTIGELRTVYEVVWGMPVDTRNFHRKVTKTAGFLVPLDAKRTSEVGRPAALYRRGPATTLYPPMLRSTVDYDEPSASST</sequence>
<accession>A0A6V8LJC8</accession>
<protein>
    <submittedName>
        <fullName evidence="5">NUDIX hydrolase</fullName>
    </submittedName>
</protein>
<keyword evidence="2 3" id="KW-0378">Hydrolase</keyword>
<reference evidence="5 6" key="2">
    <citation type="submission" date="2020-03" db="EMBL/GenBank/DDBJ databases">
        <authorList>
            <person name="Ichikawa N."/>
            <person name="Kimura A."/>
            <person name="Kitahashi Y."/>
            <person name="Uohara A."/>
        </authorList>
    </citation>
    <scope>NUCLEOTIDE SEQUENCE [LARGE SCALE GENOMIC DNA]</scope>
    <source>
        <strain evidence="5 6">NBRC 108638</strain>
    </source>
</reference>
<dbReference type="Proteomes" id="UP000482960">
    <property type="component" value="Unassembled WGS sequence"/>
</dbReference>
<dbReference type="InterPro" id="IPR020084">
    <property type="entry name" value="NUDIX_hydrolase_CS"/>
</dbReference>
<dbReference type="SUPFAM" id="SSF55811">
    <property type="entry name" value="Nudix"/>
    <property type="match status" value="1"/>
</dbReference>
<dbReference type="PROSITE" id="PS51462">
    <property type="entry name" value="NUDIX"/>
    <property type="match status" value="1"/>
</dbReference>
<dbReference type="RefSeq" id="WP_173082336.1">
    <property type="nucleotide sequence ID" value="NZ_BAABJB010000064.1"/>
</dbReference>
<dbReference type="PRINTS" id="PR00502">
    <property type="entry name" value="NUDIXFAMILY"/>
</dbReference>
<dbReference type="InterPro" id="IPR036390">
    <property type="entry name" value="WH_DNA-bd_sf"/>
</dbReference>
<organism evidence="5 6">
    <name type="scientific">Phytohabitans rumicis</name>
    <dbReference type="NCBI Taxonomy" id="1076125"/>
    <lineage>
        <taxon>Bacteria</taxon>
        <taxon>Bacillati</taxon>
        <taxon>Actinomycetota</taxon>
        <taxon>Actinomycetes</taxon>
        <taxon>Micromonosporales</taxon>
        <taxon>Micromonosporaceae</taxon>
    </lineage>
</organism>
<evidence type="ECO:0000256" key="2">
    <source>
        <dbReference type="ARBA" id="ARBA00022801"/>
    </source>
</evidence>
<dbReference type="PROSITE" id="PS00893">
    <property type="entry name" value="NUDIX_BOX"/>
    <property type="match status" value="1"/>
</dbReference>
<evidence type="ECO:0000256" key="1">
    <source>
        <dbReference type="ARBA" id="ARBA00005582"/>
    </source>
</evidence>
<dbReference type="Pfam" id="PF21906">
    <property type="entry name" value="WHD_NrtR"/>
    <property type="match status" value="1"/>
</dbReference>
<evidence type="ECO:0000313" key="6">
    <source>
        <dbReference type="Proteomes" id="UP000482960"/>
    </source>
</evidence>
<reference evidence="5 6" key="1">
    <citation type="submission" date="2020-03" db="EMBL/GenBank/DDBJ databases">
        <title>Whole genome shotgun sequence of Phytohabitans rumicis NBRC 108638.</title>
        <authorList>
            <person name="Komaki H."/>
            <person name="Tamura T."/>
        </authorList>
    </citation>
    <scope>NUCLEOTIDE SEQUENCE [LARGE SCALE GENOMIC DNA]</scope>
    <source>
        <strain evidence="5 6">NBRC 108638</strain>
    </source>
</reference>
<name>A0A6V8LJC8_9ACTN</name>
<dbReference type="InterPro" id="IPR015797">
    <property type="entry name" value="NUDIX_hydrolase-like_dom_sf"/>
</dbReference>
<dbReference type="CDD" id="cd18873">
    <property type="entry name" value="NUDIX_NadM_like"/>
    <property type="match status" value="1"/>
</dbReference>
<dbReference type="Pfam" id="PF00293">
    <property type="entry name" value="NUDIX"/>
    <property type="match status" value="1"/>
</dbReference>
<dbReference type="EMBL" id="BLPG01000001">
    <property type="protein sequence ID" value="GFJ94968.1"/>
    <property type="molecule type" value="Genomic_DNA"/>
</dbReference>
<dbReference type="AlphaFoldDB" id="A0A6V8LJC8"/>
<keyword evidence="6" id="KW-1185">Reference proteome</keyword>
<dbReference type="Gene3D" id="1.10.10.10">
    <property type="entry name" value="Winged helix-like DNA-binding domain superfamily/Winged helix DNA-binding domain"/>
    <property type="match status" value="1"/>
</dbReference>
<dbReference type="InterPro" id="IPR020476">
    <property type="entry name" value="Nudix_hydrolase"/>
</dbReference>
<dbReference type="InterPro" id="IPR036388">
    <property type="entry name" value="WH-like_DNA-bd_sf"/>
</dbReference>
<comment type="similarity">
    <text evidence="1 3">Belongs to the Nudix hydrolase family.</text>
</comment>
<dbReference type="PANTHER" id="PTHR43736">
    <property type="entry name" value="ADP-RIBOSE PYROPHOSPHATASE"/>
    <property type="match status" value="1"/>
</dbReference>
<dbReference type="SUPFAM" id="SSF46785">
    <property type="entry name" value="Winged helix' DNA-binding domain"/>
    <property type="match status" value="1"/>
</dbReference>
<dbReference type="InterPro" id="IPR000086">
    <property type="entry name" value="NUDIX_hydrolase_dom"/>
</dbReference>
<dbReference type="PANTHER" id="PTHR43736:SF4">
    <property type="entry name" value="SLR1690 PROTEIN"/>
    <property type="match status" value="1"/>
</dbReference>
<evidence type="ECO:0000259" key="4">
    <source>
        <dbReference type="PROSITE" id="PS51462"/>
    </source>
</evidence>
<dbReference type="InterPro" id="IPR054105">
    <property type="entry name" value="WHD_NrtR"/>
</dbReference>
<dbReference type="Gene3D" id="3.90.79.10">
    <property type="entry name" value="Nucleoside Triphosphate Pyrophosphohydrolase"/>
    <property type="match status" value="1"/>
</dbReference>
<comment type="caution">
    <text evidence="5">The sequence shown here is derived from an EMBL/GenBank/DDBJ whole genome shotgun (WGS) entry which is preliminary data.</text>
</comment>
<evidence type="ECO:0000256" key="3">
    <source>
        <dbReference type="RuleBase" id="RU003476"/>
    </source>
</evidence>
<dbReference type="GO" id="GO:0016787">
    <property type="term" value="F:hydrolase activity"/>
    <property type="evidence" value="ECO:0007669"/>
    <property type="project" value="UniProtKB-KW"/>
</dbReference>
<evidence type="ECO:0000313" key="5">
    <source>
        <dbReference type="EMBL" id="GFJ94968.1"/>
    </source>
</evidence>
<gene>
    <name evidence="5" type="ORF">Prum_086100</name>
</gene>
<feature type="domain" description="Nudix hydrolase" evidence="4">
    <location>
        <begin position="10"/>
        <end position="145"/>
    </location>
</feature>
<proteinExistence type="inferred from homology"/>